<sequence length="279" mass="29964">MFLSKKKLMVLALTAITGLSLLATGCGSEDSASSSSASSSAASGDIMKTIKDRGYIKVGSKVDVPLFGYKNPDSGELEGFEIDLAKAIAKKIFNDPSKIEFTPVVAKTRGPLLDSGELDTVIATYTINDERKKQYDFSMPYYTDPVGLLVKQSDNISSIKDLNGKTIAVPQGATTKKAVEDAAKAAGIEVKFAEFPTYPECKAALMSGRASAYAMDTSNLAGYIDDQTKILPDKFAPQEYGAATKKGNEALAKIINDTVKEMKDSGELDQLLVKWKLNK</sequence>
<dbReference type="PROSITE" id="PS01039">
    <property type="entry name" value="SBP_BACTERIAL_3"/>
    <property type="match status" value="1"/>
</dbReference>
<dbReference type="PANTHER" id="PTHR30085">
    <property type="entry name" value="AMINO ACID ABC TRANSPORTER PERMEASE"/>
    <property type="match status" value="1"/>
</dbReference>
<evidence type="ECO:0000313" key="8">
    <source>
        <dbReference type="Proteomes" id="UP001239167"/>
    </source>
</evidence>
<dbReference type="Pfam" id="PF00497">
    <property type="entry name" value="SBP_bac_3"/>
    <property type="match status" value="1"/>
</dbReference>
<keyword evidence="3 5" id="KW-0732">Signal</keyword>
<evidence type="ECO:0000256" key="2">
    <source>
        <dbReference type="ARBA" id="ARBA00022448"/>
    </source>
</evidence>
<dbReference type="PANTHER" id="PTHR30085:SF6">
    <property type="entry name" value="ABC TRANSPORTER GLUTAMINE-BINDING PROTEIN GLNH"/>
    <property type="match status" value="1"/>
</dbReference>
<evidence type="ECO:0000256" key="5">
    <source>
        <dbReference type="SAM" id="SignalP"/>
    </source>
</evidence>
<proteinExistence type="inferred from homology"/>
<dbReference type="PROSITE" id="PS51257">
    <property type="entry name" value="PROKAR_LIPOPROTEIN"/>
    <property type="match status" value="1"/>
</dbReference>
<feature type="chain" id="PRO_5046942771" evidence="5">
    <location>
        <begin position="24"/>
        <end position="279"/>
    </location>
</feature>
<dbReference type="Gene3D" id="3.40.190.10">
    <property type="entry name" value="Periplasmic binding protein-like II"/>
    <property type="match status" value="2"/>
</dbReference>
<comment type="caution">
    <text evidence="7">The sequence shown here is derived from an EMBL/GenBank/DDBJ whole genome shotgun (WGS) entry which is preliminary data.</text>
</comment>
<dbReference type="Proteomes" id="UP001239167">
    <property type="component" value="Unassembled WGS sequence"/>
</dbReference>
<comment type="similarity">
    <text evidence="1 4">Belongs to the bacterial solute-binding protein 3 family.</text>
</comment>
<feature type="signal peptide" evidence="5">
    <location>
        <begin position="1"/>
        <end position="23"/>
    </location>
</feature>
<evidence type="ECO:0000256" key="3">
    <source>
        <dbReference type="ARBA" id="ARBA00022729"/>
    </source>
</evidence>
<accession>A0ABT9Y4A1</accession>
<name>A0ABT9Y4A1_9FIRM</name>
<dbReference type="SMART" id="SM00062">
    <property type="entry name" value="PBPb"/>
    <property type="match status" value="1"/>
</dbReference>
<evidence type="ECO:0000256" key="4">
    <source>
        <dbReference type="RuleBase" id="RU003744"/>
    </source>
</evidence>
<dbReference type="SUPFAM" id="SSF53850">
    <property type="entry name" value="Periplasmic binding protein-like II"/>
    <property type="match status" value="1"/>
</dbReference>
<dbReference type="RefSeq" id="WP_231038650.1">
    <property type="nucleotide sequence ID" value="NZ_CP116940.1"/>
</dbReference>
<keyword evidence="2" id="KW-0813">Transport</keyword>
<protein>
    <submittedName>
        <fullName evidence="7">Glutamine transport system substrate-binding protein</fullName>
    </submittedName>
</protein>
<evidence type="ECO:0000259" key="6">
    <source>
        <dbReference type="SMART" id="SM00062"/>
    </source>
</evidence>
<dbReference type="InterPro" id="IPR018313">
    <property type="entry name" value="SBP_3_CS"/>
</dbReference>
<evidence type="ECO:0000256" key="1">
    <source>
        <dbReference type="ARBA" id="ARBA00010333"/>
    </source>
</evidence>
<feature type="domain" description="Solute-binding protein family 3/N-terminal" evidence="6">
    <location>
        <begin position="55"/>
        <end position="279"/>
    </location>
</feature>
<reference evidence="7 8" key="1">
    <citation type="submission" date="2023-07" db="EMBL/GenBank/DDBJ databases">
        <title>Genomic Encyclopedia of Type Strains, Phase IV (KMG-IV): sequencing the most valuable type-strain genomes for metagenomic binning, comparative biology and taxonomic classification.</title>
        <authorList>
            <person name="Goeker M."/>
        </authorList>
    </citation>
    <scope>NUCLEOTIDE SEQUENCE [LARGE SCALE GENOMIC DNA]</scope>
    <source>
        <strain evidence="7 8">DSM 16980</strain>
    </source>
</reference>
<gene>
    <name evidence="7" type="ORF">J2S01_000351</name>
</gene>
<dbReference type="InterPro" id="IPR051455">
    <property type="entry name" value="Bact_solute-bind_prot3"/>
</dbReference>
<keyword evidence="8" id="KW-1185">Reference proteome</keyword>
<evidence type="ECO:0000313" key="7">
    <source>
        <dbReference type="EMBL" id="MDQ0202658.1"/>
    </source>
</evidence>
<organism evidence="7 8">
    <name type="scientific">Pectinatus haikarae</name>
    <dbReference type="NCBI Taxonomy" id="349096"/>
    <lineage>
        <taxon>Bacteria</taxon>
        <taxon>Bacillati</taxon>
        <taxon>Bacillota</taxon>
        <taxon>Negativicutes</taxon>
        <taxon>Selenomonadales</taxon>
        <taxon>Selenomonadaceae</taxon>
        <taxon>Pectinatus</taxon>
    </lineage>
</organism>
<dbReference type="InterPro" id="IPR001638">
    <property type="entry name" value="Solute-binding_3/MltF_N"/>
</dbReference>
<dbReference type="EMBL" id="JAUSUE010000002">
    <property type="protein sequence ID" value="MDQ0202658.1"/>
    <property type="molecule type" value="Genomic_DNA"/>
</dbReference>